<protein>
    <submittedName>
        <fullName evidence="7">RDD</fullName>
    </submittedName>
</protein>
<evidence type="ECO:0000256" key="5">
    <source>
        <dbReference type="SAM" id="Phobius"/>
    </source>
</evidence>
<reference evidence="7" key="1">
    <citation type="submission" date="2019-10" db="EMBL/GenBank/DDBJ databases">
        <authorList>
            <consortium name="Genoscope - CEA"/>
            <person name="William W."/>
        </authorList>
    </citation>
    <scope>NUCLEOTIDE SEQUENCE [LARGE SCALE GENOMIC DNA]</scope>
    <source>
        <strain evidence="7">BBR_PRJEB10992</strain>
    </source>
</reference>
<evidence type="ECO:0000259" key="6">
    <source>
        <dbReference type="Pfam" id="PF06271"/>
    </source>
</evidence>
<name>A0A7Z9BV26_9CYAN</name>
<organism evidence="7 8">
    <name type="scientific">Planktothrix serta PCC 8927</name>
    <dbReference type="NCBI Taxonomy" id="671068"/>
    <lineage>
        <taxon>Bacteria</taxon>
        <taxon>Bacillati</taxon>
        <taxon>Cyanobacteriota</taxon>
        <taxon>Cyanophyceae</taxon>
        <taxon>Oscillatoriophycideae</taxon>
        <taxon>Oscillatoriales</taxon>
        <taxon>Microcoleaceae</taxon>
        <taxon>Planktothrix</taxon>
    </lineage>
</organism>
<gene>
    <name evidence="7" type="ORF">PL8927_610056</name>
</gene>
<dbReference type="Pfam" id="PF06271">
    <property type="entry name" value="RDD"/>
    <property type="match status" value="1"/>
</dbReference>
<accession>A0A7Z9BV26</accession>
<evidence type="ECO:0000313" key="8">
    <source>
        <dbReference type="Proteomes" id="UP000184550"/>
    </source>
</evidence>
<comment type="subcellular location">
    <subcellularLocation>
        <location evidence="1">Membrane</location>
        <topology evidence="1">Multi-pass membrane protein</topology>
    </subcellularLocation>
</comment>
<dbReference type="InterPro" id="IPR010432">
    <property type="entry name" value="RDD"/>
</dbReference>
<sequence length="177" mass="19444">MSSDLVPLPDPKVPMWRRCAALGIDFFLIGLLCVALGANGVTLLFVFMISWLATRVFVVSKNQGQSLGGWAFDIRVVDSQFNRTPRLLELTKRETVMGLGAALFLMGLGGLTSGNAGILLLMLPIVIDGGAVLFDTSRHPQTVHDRIGQTIVIGSRRGYSLDLKIRYLIDKVKREMK</sequence>
<keyword evidence="3 5" id="KW-1133">Transmembrane helix</keyword>
<comment type="caution">
    <text evidence="7">The sequence shown here is derived from an EMBL/GenBank/DDBJ whole genome shotgun (WGS) entry which is preliminary data.</text>
</comment>
<dbReference type="GO" id="GO:0016020">
    <property type="term" value="C:membrane"/>
    <property type="evidence" value="ECO:0007669"/>
    <property type="project" value="UniProtKB-SubCell"/>
</dbReference>
<dbReference type="Proteomes" id="UP000184550">
    <property type="component" value="Unassembled WGS sequence"/>
</dbReference>
<feature type="transmembrane region" description="Helical" evidence="5">
    <location>
        <begin position="95"/>
        <end position="112"/>
    </location>
</feature>
<dbReference type="OrthoDB" id="462690at2"/>
<keyword evidence="8" id="KW-1185">Reference proteome</keyword>
<proteinExistence type="predicted"/>
<evidence type="ECO:0000256" key="2">
    <source>
        <dbReference type="ARBA" id="ARBA00022692"/>
    </source>
</evidence>
<evidence type="ECO:0000256" key="4">
    <source>
        <dbReference type="ARBA" id="ARBA00023136"/>
    </source>
</evidence>
<feature type="domain" description="RDD" evidence="6">
    <location>
        <begin position="14"/>
        <end position="148"/>
    </location>
</feature>
<keyword evidence="4 5" id="KW-0472">Membrane</keyword>
<feature type="transmembrane region" description="Helical" evidence="5">
    <location>
        <begin position="20"/>
        <end position="53"/>
    </location>
</feature>
<evidence type="ECO:0000256" key="1">
    <source>
        <dbReference type="ARBA" id="ARBA00004141"/>
    </source>
</evidence>
<keyword evidence="2 5" id="KW-0812">Transmembrane</keyword>
<dbReference type="RefSeq" id="WP_083622104.1">
    <property type="nucleotide sequence ID" value="NZ_LR734870.1"/>
</dbReference>
<dbReference type="EMBL" id="CZCU02000137">
    <property type="protein sequence ID" value="VXD18892.1"/>
    <property type="molecule type" value="Genomic_DNA"/>
</dbReference>
<dbReference type="AlphaFoldDB" id="A0A7Z9BV26"/>
<evidence type="ECO:0000256" key="3">
    <source>
        <dbReference type="ARBA" id="ARBA00022989"/>
    </source>
</evidence>
<evidence type="ECO:0000313" key="7">
    <source>
        <dbReference type="EMBL" id="VXD18892.1"/>
    </source>
</evidence>